<comment type="caution">
    <text evidence="2">The sequence shown here is derived from an EMBL/GenBank/DDBJ whole genome shotgun (WGS) entry which is preliminary data.</text>
</comment>
<proteinExistence type="predicted"/>
<name>A0A8K1CGK5_PYTOL</name>
<evidence type="ECO:0000256" key="1">
    <source>
        <dbReference type="SAM" id="Phobius"/>
    </source>
</evidence>
<dbReference type="Proteomes" id="UP000794436">
    <property type="component" value="Unassembled WGS sequence"/>
</dbReference>
<sequence>MLPDALRNVLIRLGSLWTTVQVEHHGRYSVERLYYMNSYIERTSWWRVLAVHFSSIVPCLVLNTLIESIPLRPITEGVGASHTFWARATIVVHIMAFTALEQYRLLIPSLPSSRWQIVKMTVIMGTGSVIGEYALARWIGYPVPFLLITASPPYVILMAGCVAVAWGKYLKQNPKVMLELKSYQNVISVVFLLVFMYPAYNYLFVRLTPTQQTWFTLLLPVIKLIAKNAISPFCKYIEDFKPEAVIFNVEIFHAFFVAMCMQTATSYRTTALLMLMDFVHACLSLWDIVDIVNHIQHLSAKLIARKEAEGQSAAQSHSLSDLCDHVLGLVKADPSLQDIGNIRITSRLATKNPPTVFLVAQANSVVPMAPNIPPRKPVDRSRRRSTFDVTKIPDPLTAAEQHTLMQSLDVQDRAAYVASVLKLLHLVEFVVLVEFTEVIIPFIYCIYLYVTYYLPNGVFHMQLRGLDEAELHRTLGNVLLYAGLELLSLLILQILIYRKIQLSPAHQLAFVLEKQWTLVQLKLNVWFLFMIQLSVDHFGMDYSFQFAWLKGFRV</sequence>
<dbReference type="AlphaFoldDB" id="A0A8K1CGK5"/>
<dbReference type="OrthoDB" id="113846at2759"/>
<feature type="transmembrane region" description="Helical" evidence="1">
    <location>
        <begin position="145"/>
        <end position="170"/>
    </location>
</feature>
<evidence type="ECO:0000313" key="2">
    <source>
        <dbReference type="EMBL" id="TMW62613.1"/>
    </source>
</evidence>
<feature type="transmembrane region" description="Helical" evidence="1">
    <location>
        <begin position="245"/>
        <end position="264"/>
    </location>
</feature>
<dbReference type="EMBL" id="SPLM01000073">
    <property type="protein sequence ID" value="TMW62613.1"/>
    <property type="molecule type" value="Genomic_DNA"/>
</dbReference>
<accession>A0A8K1CGK5</accession>
<keyword evidence="1" id="KW-0812">Transmembrane</keyword>
<organism evidence="2 3">
    <name type="scientific">Pythium oligandrum</name>
    <name type="common">Mycoparasitic fungus</name>
    <dbReference type="NCBI Taxonomy" id="41045"/>
    <lineage>
        <taxon>Eukaryota</taxon>
        <taxon>Sar</taxon>
        <taxon>Stramenopiles</taxon>
        <taxon>Oomycota</taxon>
        <taxon>Peronosporomycetes</taxon>
        <taxon>Pythiales</taxon>
        <taxon>Pythiaceae</taxon>
        <taxon>Pythium</taxon>
    </lineage>
</organism>
<keyword evidence="1" id="KW-0472">Membrane</keyword>
<feature type="transmembrane region" description="Helical" evidence="1">
    <location>
        <begin position="474"/>
        <end position="497"/>
    </location>
</feature>
<feature type="transmembrane region" description="Helical" evidence="1">
    <location>
        <begin position="85"/>
        <end position="105"/>
    </location>
</feature>
<protein>
    <submittedName>
        <fullName evidence="2">Uncharacterized protein</fullName>
    </submittedName>
</protein>
<keyword evidence="1" id="KW-1133">Transmembrane helix</keyword>
<feature type="transmembrane region" description="Helical" evidence="1">
    <location>
        <begin position="45"/>
        <end position="65"/>
    </location>
</feature>
<feature type="transmembrane region" description="Helical" evidence="1">
    <location>
        <begin position="429"/>
        <end position="454"/>
    </location>
</feature>
<reference evidence="2" key="1">
    <citation type="submission" date="2019-03" db="EMBL/GenBank/DDBJ databases">
        <title>Long read genome sequence of the mycoparasitic Pythium oligandrum ATCC 38472 isolated from sugarbeet rhizosphere.</title>
        <authorList>
            <person name="Gaulin E."/>
        </authorList>
    </citation>
    <scope>NUCLEOTIDE SEQUENCE</scope>
    <source>
        <strain evidence="2">ATCC 38472_TT</strain>
    </source>
</reference>
<keyword evidence="3" id="KW-1185">Reference proteome</keyword>
<evidence type="ECO:0000313" key="3">
    <source>
        <dbReference type="Proteomes" id="UP000794436"/>
    </source>
</evidence>
<feature type="transmembrane region" description="Helical" evidence="1">
    <location>
        <begin position="182"/>
        <end position="200"/>
    </location>
</feature>
<gene>
    <name evidence="2" type="ORF">Poli38472_005231</name>
</gene>
<feature type="transmembrane region" description="Helical" evidence="1">
    <location>
        <begin position="117"/>
        <end position="139"/>
    </location>
</feature>